<dbReference type="CDD" id="cd04182">
    <property type="entry name" value="GT_2_like_f"/>
    <property type="match status" value="1"/>
</dbReference>
<sequence length="229" mass="24474">MTTVSPVGTCGFAVLAAGSGSRFGGAKQVAVLGGRTMVEHAIAIADRARRPPSPIVVVTGAHQAEVERTVVPLLGNYSGLSMCHNPDWSLGMSTSLRTGIDHLERTASDVEAVLFMLSDQPLVSPDLLCSLQQRWHQGWTMAAPVHEGKLLGAPALFGRVWWPCIRNLQGDRGARGILETHQDEVGGVETDPGQLVDIDARQDLRHHTGAFIPGDCAPRHGSDRTHAAE</sequence>
<feature type="compositionally biased region" description="Basic and acidic residues" evidence="1">
    <location>
        <begin position="217"/>
        <end position="229"/>
    </location>
</feature>
<feature type="domain" description="MobA-like NTP transferase" evidence="2">
    <location>
        <begin position="13"/>
        <end position="183"/>
    </location>
</feature>
<protein>
    <submittedName>
        <fullName evidence="3">Nucleotidyltransferase family protein</fullName>
    </submittedName>
</protein>
<evidence type="ECO:0000313" key="3">
    <source>
        <dbReference type="EMBL" id="MYD89424.1"/>
    </source>
</evidence>
<dbReference type="Pfam" id="PF12804">
    <property type="entry name" value="NTP_transf_3"/>
    <property type="match status" value="1"/>
</dbReference>
<dbReference type="EMBL" id="VXPY01000019">
    <property type="protein sequence ID" value="MYD89424.1"/>
    <property type="molecule type" value="Genomic_DNA"/>
</dbReference>
<gene>
    <name evidence="3" type="ORF">F4Y08_03655</name>
</gene>
<dbReference type="Gene3D" id="3.90.550.10">
    <property type="entry name" value="Spore Coat Polysaccharide Biosynthesis Protein SpsA, Chain A"/>
    <property type="match status" value="1"/>
</dbReference>
<dbReference type="AlphaFoldDB" id="A0A6B1DSQ9"/>
<proteinExistence type="predicted"/>
<reference evidence="3" key="1">
    <citation type="submission" date="2019-09" db="EMBL/GenBank/DDBJ databases">
        <title>Characterisation of the sponge microbiome using genome-centric metagenomics.</title>
        <authorList>
            <person name="Engelberts J.P."/>
            <person name="Robbins S.J."/>
            <person name="De Goeij J.M."/>
            <person name="Aranda M."/>
            <person name="Bell S.C."/>
            <person name="Webster N.S."/>
        </authorList>
    </citation>
    <scope>NUCLEOTIDE SEQUENCE</scope>
    <source>
        <strain evidence="3">SB0662_bin_9</strain>
    </source>
</reference>
<evidence type="ECO:0000259" key="2">
    <source>
        <dbReference type="Pfam" id="PF12804"/>
    </source>
</evidence>
<accession>A0A6B1DSQ9</accession>
<dbReference type="SUPFAM" id="SSF53448">
    <property type="entry name" value="Nucleotide-diphospho-sugar transferases"/>
    <property type="match status" value="1"/>
</dbReference>
<feature type="region of interest" description="Disordered" evidence="1">
    <location>
        <begin position="209"/>
        <end position="229"/>
    </location>
</feature>
<dbReference type="PANTHER" id="PTHR43777:SF1">
    <property type="entry name" value="MOLYBDENUM COFACTOR CYTIDYLYLTRANSFERASE"/>
    <property type="match status" value="1"/>
</dbReference>
<evidence type="ECO:0000256" key="1">
    <source>
        <dbReference type="SAM" id="MobiDB-lite"/>
    </source>
</evidence>
<comment type="caution">
    <text evidence="3">The sequence shown here is derived from an EMBL/GenBank/DDBJ whole genome shotgun (WGS) entry which is preliminary data.</text>
</comment>
<dbReference type="PANTHER" id="PTHR43777">
    <property type="entry name" value="MOLYBDENUM COFACTOR CYTIDYLYLTRANSFERASE"/>
    <property type="match status" value="1"/>
</dbReference>
<dbReference type="InterPro" id="IPR025877">
    <property type="entry name" value="MobA-like_NTP_Trfase"/>
</dbReference>
<name>A0A6B1DSQ9_9CHLR</name>
<organism evidence="3">
    <name type="scientific">Caldilineaceae bacterium SB0662_bin_9</name>
    <dbReference type="NCBI Taxonomy" id="2605258"/>
    <lineage>
        <taxon>Bacteria</taxon>
        <taxon>Bacillati</taxon>
        <taxon>Chloroflexota</taxon>
        <taxon>Caldilineae</taxon>
        <taxon>Caldilineales</taxon>
        <taxon>Caldilineaceae</taxon>
    </lineage>
</organism>
<dbReference type="InterPro" id="IPR029044">
    <property type="entry name" value="Nucleotide-diphossugar_trans"/>
</dbReference>
<keyword evidence="3" id="KW-0808">Transferase</keyword>
<dbReference type="GO" id="GO:0016779">
    <property type="term" value="F:nucleotidyltransferase activity"/>
    <property type="evidence" value="ECO:0007669"/>
    <property type="project" value="UniProtKB-ARBA"/>
</dbReference>